<proteinExistence type="predicted"/>
<sequence>MKDFALYSLEKLIEWKLSKIESKFFSVKIVTLYSLEKLIEWKLKTSLF</sequence>
<dbReference type="EMBL" id="AM778913">
    <property type="protein sequence ID" value="CAO89179.1"/>
    <property type="molecule type" value="Genomic_DNA"/>
</dbReference>
<protein>
    <submittedName>
        <fullName evidence="1">Similarity</fullName>
    </submittedName>
</protein>
<organism evidence="1">
    <name type="scientific">Microcystis aeruginosa (strain PCC 7806)</name>
    <dbReference type="NCBI Taxonomy" id="267872"/>
    <lineage>
        <taxon>Bacteria</taxon>
        <taxon>Bacillati</taxon>
        <taxon>Cyanobacteriota</taxon>
        <taxon>Cyanophyceae</taxon>
        <taxon>Oscillatoriophycideae</taxon>
        <taxon>Chroococcales</taxon>
        <taxon>Microcystaceae</taxon>
        <taxon>Microcystis</taxon>
    </lineage>
</organism>
<accession>A8YCE1</accession>
<reference evidence="1" key="1">
    <citation type="submission" date="2007-08" db="EMBL/GenBank/DDBJ databases">
        <authorList>
            <person name="Frangeul L."/>
        </authorList>
    </citation>
    <scope>NUCLEOTIDE SEQUENCE</scope>
    <source>
        <strain evidence="1">PCC 7806</strain>
    </source>
</reference>
<gene>
    <name evidence="1" type="ORF">IPF_6393</name>
</gene>
<dbReference type="AlphaFoldDB" id="A8YCE1"/>
<name>A8YCE1_MICA7</name>
<evidence type="ECO:0000313" key="1">
    <source>
        <dbReference type="EMBL" id="CAO89179.1"/>
    </source>
</evidence>